<evidence type="ECO:0000256" key="3">
    <source>
        <dbReference type="ARBA" id="ARBA00022840"/>
    </source>
</evidence>
<comment type="caution">
    <text evidence="8">The sequence shown here is derived from an EMBL/GenBank/DDBJ whole genome shotgun (WGS) entry which is preliminary data.</text>
</comment>
<dbReference type="PANTHER" id="PTHR19211">
    <property type="entry name" value="ATP-BINDING TRANSPORT PROTEIN-RELATED"/>
    <property type="match status" value="1"/>
</dbReference>
<dbReference type="CDD" id="cd03221">
    <property type="entry name" value="ABCF_EF-3"/>
    <property type="match status" value="2"/>
</dbReference>
<dbReference type="Gene3D" id="3.40.50.300">
    <property type="entry name" value="P-loop containing nucleotide triphosphate hydrolases"/>
    <property type="match status" value="2"/>
</dbReference>
<feature type="compositionally biased region" description="Basic and acidic residues" evidence="6">
    <location>
        <begin position="525"/>
        <end position="537"/>
    </location>
</feature>
<dbReference type="GO" id="GO:0005524">
    <property type="term" value="F:ATP binding"/>
    <property type="evidence" value="ECO:0007669"/>
    <property type="project" value="UniProtKB-KW"/>
</dbReference>
<sequence length="634" mass="71656">MLNFTDVSLRRGPRLLFQQVNMIIHQGQHVGITGANGSGKSSLFALIRGELHTDLGDFIMPSSLVIAHVAQETPALEQQAIDYVMDGDAELRSIQAELVEAEALEDGNRLAQLHSRFENIDGYSARSRAGRLLQGLGFKIEQESTPVKQFSGGWRMRLNLAQALMCRSDLLLLDEPTNHLDLDAVIWMQDWLRSYPGTLLLISHDRDFLDTVVNHIAHVERQGIQLYSGNYTSFEHYRAEQLKQQQSAYENQQREIAHVRSYVDRFRAQATKAKQAQSRLKTLARMELIAQAHVDSPFGFSFHPPRKLPRPLLRLDKVATGYGDTILLNGVSLNISPGDRIGLLGANGAGKSTLIKLLAGELNVQAGEVIRAKDLDIGYFAQHQLEQLCCDETPFQHMQKLAPKEAEQSLCNYLGGFGFVGDRVNEQVEIFSGGEKARLVLAMLAWQRPNLLLLDEPTNHFDIEMRHALSMALQDYEGAMVIVSHDRHMLRSVCDDFLLVADGQAQEFDGDLDDYRQWLNKRLDDSGSAKQAEEKENSAQSKKLKRQQQAENRKRLQPLQQKLNKLERELEQTNSQLEQLEAALADADLYQEQSRDKLKRLLAEQGQLKNKRDEIEEAWFEAGEALQDAEQSID</sequence>
<dbReference type="GO" id="GO:0016887">
    <property type="term" value="F:ATP hydrolysis activity"/>
    <property type="evidence" value="ECO:0007669"/>
    <property type="project" value="InterPro"/>
</dbReference>
<dbReference type="InterPro" id="IPR050611">
    <property type="entry name" value="ABCF"/>
</dbReference>
<feature type="domain" description="ABC transporter" evidence="7">
    <location>
        <begin position="313"/>
        <end position="527"/>
    </location>
</feature>
<dbReference type="SMART" id="SM00382">
    <property type="entry name" value="AAA"/>
    <property type="match status" value="2"/>
</dbReference>
<evidence type="ECO:0000256" key="4">
    <source>
        <dbReference type="ARBA" id="ARBA00061571"/>
    </source>
</evidence>
<evidence type="ECO:0000256" key="1">
    <source>
        <dbReference type="ARBA" id="ARBA00022737"/>
    </source>
</evidence>
<dbReference type="Proteomes" id="UP000885832">
    <property type="component" value="Unassembled WGS sequence"/>
</dbReference>
<dbReference type="InterPro" id="IPR032781">
    <property type="entry name" value="ABC_tran_Xtn"/>
</dbReference>
<proteinExistence type="inferred from homology"/>
<feature type="domain" description="ABC transporter" evidence="7">
    <location>
        <begin position="2"/>
        <end position="246"/>
    </location>
</feature>
<dbReference type="PROSITE" id="PS50893">
    <property type="entry name" value="ABC_TRANSPORTER_2"/>
    <property type="match status" value="2"/>
</dbReference>
<dbReference type="InterPro" id="IPR003439">
    <property type="entry name" value="ABC_transporter-like_ATP-bd"/>
</dbReference>
<dbReference type="Pfam" id="PF12848">
    <property type="entry name" value="ABC_tran_Xtn"/>
    <property type="match status" value="1"/>
</dbReference>
<protein>
    <recommendedName>
        <fullName evidence="5">Probable ATP-binding protein YheS</fullName>
    </recommendedName>
</protein>
<dbReference type="SUPFAM" id="SSF52540">
    <property type="entry name" value="P-loop containing nucleoside triphosphate hydrolases"/>
    <property type="match status" value="2"/>
</dbReference>
<dbReference type="FunFam" id="3.40.50.300:FF:002053">
    <property type="entry name" value="ABC transporter ATP-binding protein"/>
    <property type="match status" value="1"/>
</dbReference>
<organism evidence="8">
    <name type="scientific">Candidatus Tenderia electrophaga</name>
    <dbReference type="NCBI Taxonomy" id="1748243"/>
    <lineage>
        <taxon>Bacteria</taxon>
        <taxon>Pseudomonadati</taxon>
        <taxon>Pseudomonadota</taxon>
        <taxon>Gammaproteobacteria</taxon>
        <taxon>Candidatus Tenderiales</taxon>
        <taxon>Candidatus Tenderiaceae</taxon>
        <taxon>Candidatus Tenderia</taxon>
    </lineage>
</organism>
<dbReference type="AlphaFoldDB" id="A0A832N3G4"/>
<dbReference type="InterPro" id="IPR017871">
    <property type="entry name" value="ABC_transporter-like_CS"/>
</dbReference>
<comment type="similarity">
    <text evidence="4">Belongs to the ABC transporter superfamily. ABCF family. YheS subfamily.</text>
</comment>
<reference evidence="8" key="1">
    <citation type="journal article" date="2020" name="mSystems">
        <title>Genome- and Community-Level Interaction Insights into Carbon Utilization and Element Cycling Functions of Hydrothermarchaeota in Hydrothermal Sediment.</title>
        <authorList>
            <person name="Zhou Z."/>
            <person name="Liu Y."/>
            <person name="Xu W."/>
            <person name="Pan J."/>
            <person name="Luo Z.H."/>
            <person name="Li M."/>
        </authorList>
    </citation>
    <scope>NUCLEOTIDE SEQUENCE [LARGE SCALE GENOMIC DNA]</scope>
    <source>
        <strain evidence="8">HyVt-505</strain>
    </source>
</reference>
<evidence type="ECO:0000256" key="2">
    <source>
        <dbReference type="ARBA" id="ARBA00022741"/>
    </source>
</evidence>
<dbReference type="Pfam" id="PF00005">
    <property type="entry name" value="ABC_tran"/>
    <property type="match status" value="2"/>
</dbReference>
<dbReference type="PANTHER" id="PTHR19211:SF14">
    <property type="entry name" value="ATP-BINDING CASSETTE SUB-FAMILY F MEMBER 1"/>
    <property type="match status" value="1"/>
</dbReference>
<dbReference type="EMBL" id="DRNF01000096">
    <property type="protein sequence ID" value="HHJ80288.1"/>
    <property type="molecule type" value="Genomic_DNA"/>
</dbReference>
<accession>A0A832N3G4</accession>
<gene>
    <name evidence="8" type="ORF">ENJ65_01490</name>
</gene>
<keyword evidence="3 8" id="KW-0067">ATP-binding</keyword>
<keyword evidence="2" id="KW-0547">Nucleotide-binding</keyword>
<evidence type="ECO:0000259" key="7">
    <source>
        <dbReference type="PROSITE" id="PS50893"/>
    </source>
</evidence>
<evidence type="ECO:0000256" key="5">
    <source>
        <dbReference type="ARBA" id="ARBA00069073"/>
    </source>
</evidence>
<dbReference type="FunFam" id="3.40.50.300:FF:000011">
    <property type="entry name" value="Putative ABC transporter ATP-binding component"/>
    <property type="match status" value="1"/>
</dbReference>
<name>A0A832N3G4_9GAMM</name>
<dbReference type="InterPro" id="IPR027417">
    <property type="entry name" value="P-loop_NTPase"/>
</dbReference>
<evidence type="ECO:0000256" key="6">
    <source>
        <dbReference type="SAM" id="MobiDB-lite"/>
    </source>
</evidence>
<dbReference type="PROSITE" id="PS00211">
    <property type="entry name" value="ABC_TRANSPORTER_1"/>
    <property type="match status" value="2"/>
</dbReference>
<evidence type="ECO:0000313" key="8">
    <source>
        <dbReference type="EMBL" id="HHJ80288.1"/>
    </source>
</evidence>
<dbReference type="InterPro" id="IPR003593">
    <property type="entry name" value="AAA+_ATPase"/>
</dbReference>
<keyword evidence="1" id="KW-0677">Repeat</keyword>
<feature type="region of interest" description="Disordered" evidence="6">
    <location>
        <begin position="525"/>
        <end position="561"/>
    </location>
</feature>